<feature type="transmembrane region" description="Helical" evidence="1">
    <location>
        <begin position="136"/>
        <end position="155"/>
    </location>
</feature>
<keyword evidence="1" id="KW-0472">Membrane</keyword>
<feature type="domain" description="DUF6533" evidence="2">
    <location>
        <begin position="34"/>
        <end position="79"/>
    </location>
</feature>
<dbReference type="OMA" id="ETTIFIF"/>
<comment type="caution">
    <text evidence="3">The sequence shown here is derived from an EMBL/GenBank/DDBJ whole genome shotgun (WGS) entry which is preliminary data.</text>
</comment>
<accession>G4TU82</accession>
<keyword evidence="4" id="KW-1185">Reference proteome</keyword>
<dbReference type="EMBL" id="CAFZ01000366">
    <property type="protein sequence ID" value="CCA74875.1"/>
    <property type="molecule type" value="Genomic_DNA"/>
</dbReference>
<organism evidence="3 4">
    <name type="scientific">Serendipita indica (strain DSM 11827)</name>
    <name type="common">Root endophyte fungus</name>
    <name type="synonym">Piriformospora indica</name>
    <dbReference type="NCBI Taxonomy" id="1109443"/>
    <lineage>
        <taxon>Eukaryota</taxon>
        <taxon>Fungi</taxon>
        <taxon>Dikarya</taxon>
        <taxon>Basidiomycota</taxon>
        <taxon>Agaricomycotina</taxon>
        <taxon>Agaricomycetes</taxon>
        <taxon>Sebacinales</taxon>
        <taxon>Serendipitaceae</taxon>
        <taxon>Serendipita</taxon>
    </lineage>
</organism>
<dbReference type="Pfam" id="PF20151">
    <property type="entry name" value="DUF6533"/>
    <property type="match status" value="1"/>
</dbReference>
<reference evidence="3 4" key="1">
    <citation type="journal article" date="2011" name="PLoS Pathog.">
        <title>Endophytic Life Strategies Decoded by Genome and Transcriptome Analyses of the Mutualistic Root Symbiont Piriformospora indica.</title>
        <authorList>
            <person name="Zuccaro A."/>
            <person name="Lahrmann U."/>
            <person name="Guldener U."/>
            <person name="Langen G."/>
            <person name="Pfiffi S."/>
            <person name="Biedenkopf D."/>
            <person name="Wong P."/>
            <person name="Samans B."/>
            <person name="Grimm C."/>
            <person name="Basiewicz M."/>
            <person name="Murat C."/>
            <person name="Martin F."/>
            <person name="Kogel K.H."/>
        </authorList>
    </citation>
    <scope>NUCLEOTIDE SEQUENCE [LARGE SCALE GENOMIC DNA]</scope>
    <source>
        <strain evidence="3 4">DSM 11827</strain>
    </source>
</reference>
<gene>
    <name evidence="3" type="ORF">PIIN_08845</name>
</gene>
<dbReference type="Proteomes" id="UP000007148">
    <property type="component" value="Unassembled WGS sequence"/>
</dbReference>
<dbReference type="InterPro" id="IPR045340">
    <property type="entry name" value="DUF6533"/>
</dbReference>
<dbReference type="OrthoDB" id="3242376at2759"/>
<evidence type="ECO:0000313" key="3">
    <source>
        <dbReference type="EMBL" id="CCA74875.1"/>
    </source>
</evidence>
<feature type="transmembrane region" description="Helical" evidence="1">
    <location>
        <begin position="227"/>
        <end position="246"/>
    </location>
</feature>
<feature type="transmembrane region" description="Helical" evidence="1">
    <location>
        <begin position="185"/>
        <end position="207"/>
    </location>
</feature>
<dbReference type="HOGENOM" id="CLU_035509_4_0_1"/>
<feature type="transmembrane region" description="Helical" evidence="1">
    <location>
        <begin position="258"/>
        <end position="278"/>
    </location>
</feature>
<feature type="transmembrane region" description="Helical" evidence="1">
    <location>
        <begin position="109"/>
        <end position="130"/>
    </location>
</feature>
<evidence type="ECO:0000259" key="2">
    <source>
        <dbReference type="Pfam" id="PF20151"/>
    </source>
</evidence>
<dbReference type="eggNOG" id="ENOG502RCIW">
    <property type="taxonomic scope" value="Eukaryota"/>
</dbReference>
<name>G4TU82_SERID</name>
<protein>
    <recommendedName>
        <fullName evidence="2">DUF6533 domain-containing protein</fullName>
    </recommendedName>
</protein>
<dbReference type="AlphaFoldDB" id="G4TU82"/>
<sequence>MSSDAADEVLRQLGVSKDYLIEFERERVEGKRLLFACLTVLLYDYCLTFGDEITFVWLKGTAFSVAKALFWLNRYWPIANYVVRAWLFSHSFLSPYLSVMKCKILPFTGWSSVINFAVVEIVLMLRVWALYDRSRWVIVFFGFLFVGGLSGSFALRKVRPEGVDLAEPPPISLTRCVRSGPDEYFFLYTIGLIIETTIFIFLVSKAWTHAVGPHKTPMITVLLRQGAIYYAVVLLTLTVVIISTVVQPMFAPVADSNLIVAITSIACNRLILSLRGVYFKQRSDFTSANTAVDVPMSPNDIQMNRYPVARAHSSRLKSPRHLRYFTTFSEDEQGGVSVSHVGRHT</sequence>
<keyword evidence="1" id="KW-0812">Transmembrane</keyword>
<evidence type="ECO:0000313" key="4">
    <source>
        <dbReference type="Proteomes" id="UP000007148"/>
    </source>
</evidence>
<dbReference type="InParanoid" id="G4TU82"/>
<proteinExistence type="predicted"/>
<evidence type="ECO:0000256" key="1">
    <source>
        <dbReference type="SAM" id="Phobius"/>
    </source>
</evidence>
<keyword evidence="1" id="KW-1133">Transmembrane helix</keyword>